<dbReference type="SUPFAM" id="SSF54001">
    <property type="entry name" value="Cysteine proteinases"/>
    <property type="match status" value="1"/>
</dbReference>
<reference evidence="6" key="1">
    <citation type="submission" date="2014-09" db="EMBL/GenBank/DDBJ databases">
        <title>Genome sequence of the luminous mushroom Mycena chlorophos for searching fungal bioluminescence genes.</title>
        <authorList>
            <person name="Tanaka Y."/>
            <person name="Kasuga D."/>
            <person name="Oba Y."/>
            <person name="Hase S."/>
            <person name="Sato K."/>
            <person name="Oba Y."/>
            <person name="Sakakibara Y."/>
        </authorList>
    </citation>
    <scope>NUCLEOTIDE SEQUENCE</scope>
</reference>
<evidence type="ECO:0000259" key="5">
    <source>
        <dbReference type="PROSITE" id="PS50600"/>
    </source>
</evidence>
<name>A0ABQ0L754_MYCCL</name>
<dbReference type="EMBL" id="DF842940">
    <property type="protein sequence ID" value="GAT46941.1"/>
    <property type="molecule type" value="Genomic_DNA"/>
</dbReference>
<evidence type="ECO:0000256" key="4">
    <source>
        <dbReference type="SAM" id="MobiDB-lite"/>
    </source>
</evidence>
<evidence type="ECO:0000256" key="3">
    <source>
        <dbReference type="ARBA" id="ARBA00022801"/>
    </source>
</evidence>
<feature type="compositionally biased region" description="Low complexity" evidence="4">
    <location>
        <begin position="284"/>
        <end position="293"/>
    </location>
</feature>
<evidence type="ECO:0000313" key="7">
    <source>
        <dbReference type="Proteomes" id="UP000815677"/>
    </source>
</evidence>
<accession>A0ABQ0L754</accession>
<feature type="region of interest" description="Disordered" evidence="4">
    <location>
        <begin position="273"/>
        <end position="301"/>
    </location>
</feature>
<proteinExistence type="inferred from homology"/>
<dbReference type="Proteomes" id="UP000815677">
    <property type="component" value="Unassembled WGS sequence"/>
</dbReference>
<dbReference type="InterPro" id="IPR038765">
    <property type="entry name" value="Papain-like_cys_pep_sf"/>
</dbReference>
<dbReference type="PROSITE" id="PS50600">
    <property type="entry name" value="ULP_PROTEASE"/>
    <property type="match status" value="1"/>
</dbReference>
<keyword evidence="2" id="KW-0645">Protease</keyword>
<protein>
    <submittedName>
        <fullName evidence="6">Cysteine proteinase</fullName>
    </submittedName>
</protein>
<feature type="compositionally biased region" description="Basic and acidic residues" evidence="4">
    <location>
        <begin position="273"/>
        <end position="283"/>
    </location>
</feature>
<dbReference type="Gene3D" id="3.40.395.10">
    <property type="entry name" value="Adenoviral Proteinase, Chain A"/>
    <property type="match status" value="1"/>
</dbReference>
<comment type="similarity">
    <text evidence="1">Belongs to the peptidase C48 family.</text>
</comment>
<gene>
    <name evidence="6" type="ORF">MCHLO_04434</name>
</gene>
<evidence type="ECO:0000256" key="2">
    <source>
        <dbReference type="ARBA" id="ARBA00022670"/>
    </source>
</evidence>
<dbReference type="InterPro" id="IPR003653">
    <property type="entry name" value="Peptidase_C48_C"/>
</dbReference>
<organism evidence="6 7">
    <name type="scientific">Mycena chlorophos</name>
    <name type="common">Agaric fungus</name>
    <name type="synonym">Agaricus chlorophos</name>
    <dbReference type="NCBI Taxonomy" id="658473"/>
    <lineage>
        <taxon>Eukaryota</taxon>
        <taxon>Fungi</taxon>
        <taxon>Dikarya</taxon>
        <taxon>Basidiomycota</taxon>
        <taxon>Agaricomycotina</taxon>
        <taxon>Agaricomycetes</taxon>
        <taxon>Agaricomycetidae</taxon>
        <taxon>Agaricales</taxon>
        <taxon>Marasmiineae</taxon>
        <taxon>Mycenaceae</taxon>
        <taxon>Mycena</taxon>
    </lineage>
</organism>
<keyword evidence="3" id="KW-0378">Hydrolase</keyword>
<evidence type="ECO:0000313" key="6">
    <source>
        <dbReference type="EMBL" id="GAT46941.1"/>
    </source>
</evidence>
<dbReference type="Pfam" id="PF02902">
    <property type="entry name" value="Peptidase_C48"/>
    <property type="match status" value="1"/>
</dbReference>
<sequence>MTNKLKILPRRPDAYELLYPWELRRLTNLNGWIPDSIIDTWVEILGQNSPAHVAVVKSTFARKLRLCYEKRASAESEWWHVGVKWSKRWFKYGTTTVILIPVHVTDHWLCVRIDLEAREITVFDSWRPNSLSVPEDWRKHAPHAAILLHLRTWLEHFLETKNEQVDWTLWTMNLDPKSQAFQINGTDCGVYTCFTLALLSRQNGNSDALHKIITPWTVQLYRFSMFVQIQAKYDKEEPFSLPEHAAKLRYENDNNLILIEDSDFSDTSIEVEGPTKVEEDHDLSPLSSLTDLPPTTPPVAPLRRSARKIRHNNM</sequence>
<keyword evidence="7" id="KW-1185">Reference proteome</keyword>
<feature type="domain" description="Ubiquitin-like protease family profile" evidence="5">
    <location>
        <begin position="7"/>
        <end position="199"/>
    </location>
</feature>
<evidence type="ECO:0000256" key="1">
    <source>
        <dbReference type="ARBA" id="ARBA00005234"/>
    </source>
</evidence>